<dbReference type="PANTHER" id="PTHR47197:SF3">
    <property type="entry name" value="DIHYDRO-HEME D1 DEHYDROGENASE"/>
    <property type="match status" value="1"/>
</dbReference>
<gene>
    <name evidence="3" type="ORF">SAMN05421769_3044</name>
</gene>
<dbReference type="Proteomes" id="UP000184782">
    <property type="component" value="Unassembled WGS sequence"/>
</dbReference>
<dbReference type="InterPro" id="IPR051200">
    <property type="entry name" value="Host-pathogen_enzymatic-act"/>
</dbReference>
<dbReference type="NCBIfam" id="TIGR04183">
    <property type="entry name" value="Por_Secre_tail"/>
    <property type="match status" value="1"/>
</dbReference>
<dbReference type="Pfam" id="PF18962">
    <property type="entry name" value="Por_Secre_tail"/>
    <property type="match status" value="1"/>
</dbReference>
<keyword evidence="4" id="KW-1185">Reference proteome</keyword>
<dbReference type="AlphaFoldDB" id="A0A1N6HZV9"/>
<evidence type="ECO:0000259" key="2">
    <source>
        <dbReference type="Pfam" id="PF18962"/>
    </source>
</evidence>
<dbReference type="EMBL" id="FSRQ01000002">
    <property type="protein sequence ID" value="SIO25316.1"/>
    <property type="molecule type" value="Genomic_DNA"/>
</dbReference>
<evidence type="ECO:0000256" key="1">
    <source>
        <dbReference type="ARBA" id="ARBA00022729"/>
    </source>
</evidence>
<dbReference type="RefSeq" id="WP_074231103.1">
    <property type="nucleotide sequence ID" value="NZ_FSRQ01000002.1"/>
</dbReference>
<sequence>MHRQIYLLVTFFLLLGSKTYSQTSISVFQDNLTTPNPMITDGNDLYVGYYYSDKVVKFDLTNPNTPPIDVATGVNRPYGLAIKDNMLYISEFGGNKISKVNLTNPNPVPEIVISNVNSPIGLEFIGNDLYVALEGDNKVAKIDVTQTSPQLIDVTYVSSPFEIEVVGSQLYITERFAGRLVRFELNNSSATNVIVAQGLSYPSGLTSNGKQLFIAEAGASKISKISTSVLNPTVSDAVTSSLLDYPSGLLMHDNIMYITDFFANAIFKVDLANLSVSEFSSIGPKDIKIYPNPAIDKLNVYNAPSKEYQIFDMRGRLINSGTFERNSINVSHLSSGNYILKTGEITKKFIKK</sequence>
<dbReference type="InterPro" id="IPR026444">
    <property type="entry name" value="Secre_tail"/>
</dbReference>
<evidence type="ECO:0000313" key="4">
    <source>
        <dbReference type="Proteomes" id="UP000184782"/>
    </source>
</evidence>
<dbReference type="InterPro" id="IPR011042">
    <property type="entry name" value="6-blade_b-propeller_TolB-like"/>
</dbReference>
<reference evidence="4" key="1">
    <citation type="submission" date="2016-12" db="EMBL/GenBank/DDBJ databases">
        <authorList>
            <person name="Varghese N."/>
            <person name="Submissions S."/>
        </authorList>
    </citation>
    <scope>NUCLEOTIDE SEQUENCE [LARGE SCALE GENOMIC DNA]</scope>
    <source>
        <strain evidence="4">DSM 16779</strain>
    </source>
</reference>
<name>A0A1N6HZV9_9FLAO</name>
<dbReference type="STRING" id="59733.SAMN05421769_3044"/>
<organism evidence="3 4">
    <name type="scientific">Chryseobacterium scophthalmum</name>
    <dbReference type="NCBI Taxonomy" id="59733"/>
    <lineage>
        <taxon>Bacteria</taxon>
        <taxon>Pseudomonadati</taxon>
        <taxon>Bacteroidota</taxon>
        <taxon>Flavobacteriia</taxon>
        <taxon>Flavobacteriales</taxon>
        <taxon>Weeksellaceae</taxon>
        <taxon>Chryseobacterium group</taxon>
        <taxon>Chryseobacterium</taxon>
    </lineage>
</organism>
<dbReference type="SUPFAM" id="SSF101898">
    <property type="entry name" value="NHL repeat"/>
    <property type="match status" value="1"/>
</dbReference>
<dbReference type="Gene3D" id="2.120.10.30">
    <property type="entry name" value="TolB, C-terminal domain"/>
    <property type="match status" value="2"/>
</dbReference>
<protein>
    <submittedName>
        <fullName evidence="3">Por secretion system C-terminal sorting domain-containing protein</fullName>
    </submittedName>
</protein>
<feature type="domain" description="Secretion system C-terminal sorting" evidence="2">
    <location>
        <begin position="289"/>
        <end position="352"/>
    </location>
</feature>
<accession>A0A1N6HZV9</accession>
<keyword evidence="1" id="KW-0732">Signal</keyword>
<proteinExistence type="predicted"/>
<dbReference type="OrthoDB" id="1489153at2"/>
<dbReference type="PANTHER" id="PTHR47197">
    <property type="entry name" value="PROTEIN NIRF"/>
    <property type="match status" value="1"/>
</dbReference>
<evidence type="ECO:0000313" key="3">
    <source>
        <dbReference type="EMBL" id="SIO25316.1"/>
    </source>
</evidence>